<dbReference type="EMBL" id="JARAOO010000014">
    <property type="protein sequence ID" value="KAJ7943964.1"/>
    <property type="molecule type" value="Genomic_DNA"/>
</dbReference>
<protein>
    <submittedName>
        <fullName evidence="1">Vitellogenin-2 protein</fullName>
    </submittedName>
</protein>
<dbReference type="PANTHER" id="PTHR35692:SF5">
    <property type="entry name" value="REMORIN C-TERMINAL DOMAIN-CONTAINING PROTEIN"/>
    <property type="match status" value="1"/>
</dbReference>
<keyword evidence="2" id="KW-1185">Reference proteome</keyword>
<evidence type="ECO:0000313" key="1">
    <source>
        <dbReference type="EMBL" id="KAJ7943964.1"/>
    </source>
</evidence>
<proteinExistence type="predicted"/>
<name>A0AAD7P6Q3_QUISA</name>
<dbReference type="KEGG" id="qsa:O6P43_033439"/>
<gene>
    <name evidence="1" type="ORF">O6P43_033439</name>
</gene>
<comment type="caution">
    <text evidence="1">The sequence shown here is derived from an EMBL/GenBank/DDBJ whole genome shotgun (WGS) entry which is preliminary data.</text>
</comment>
<evidence type="ECO:0000313" key="2">
    <source>
        <dbReference type="Proteomes" id="UP001163823"/>
    </source>
</evidence>
<organism evidence="1 2">
    <name type="scientific">Quillaja saponaria</name>
    <name type="common">Soap bark tree</name>
    <dbReference type="NCBI Taxonomy" id="32244"/>
    <lineage>
        <taxon>Eukaryota</taxon>
        <taxon>Viridiplantae</taxon>
        <taxon>Streptophyta</taxon>
        <taxon>Embryophyta</taxon>
        <taxon>Tracheophyta</taxon>
        <taxon>Spermatophyta</taxon>
        <taxon>Magnoliopsida</taxon>
        <taxon>eudicotyledons</taxon>
        <taxon>Gunneridae</taxon>
        <taxon>Pentapetalae</taxon>
        <taxon>rosids</taxon>
        <taxon>fabids</taxon>
        <taxon>Fabales</taxon>
        <taxon>Quillajaceae</taxon>
        <taxon>Quillaja</taxon>
    </lineage>
</organism>
<accession>A0AAD7P6Q3</accession>
<dbReference type="PANTHER" id="PTHR35692">
    <property type="entry name" value="F26F24.11"/>
    <property type="match status" value="1"/>
</dbReference>
<reference evidence="1" key="1">
    <citation type="journal article" date="2023" name="Science">
        <title>Elucidation of the pathway for biosynthesis of saponin adjuvants from the soapbark tree.</title>
        <authorList>
            <person name="Reed J."/>
            <person name="Orme A."/>
            <person name="El-Demerdash A."/>
            <person name="Owen C."/>
            <person name="Martin L.B.B."/>
            <person name="Misra R.C."/>
            <person name="Kikuchi S."/>
            <person name="Rejzek M."/>
            <person name="Martin A.C."/>
            <person name="Harkess A."/>
            <person name="Leebens-Mack J."/>
            <person name="Louveau T."/>
            <person name="Stephenson M.J."/>
            <person name="Osbourn A."/>
        </authorList>
    </citation>
    <scope>NUCLEOTIDE SEQUENCE</scope>
    <source>
        <strain evidence="1">S10</strain>
    </source>
</reference>
<dbReference type="AlphaFoldDB" id="A0AAD7P6Q3"/>
<dbReference type="Proteomes" id="UP001163823">
    <property type="component" value="Chromosome 14"/>
</dbReference>
<sequence length="102" mass="11611">MESEFSQTPPCCFCFSTKKNQVKQSKKDKEVSGSIETEWGKNGEILSDLSTFSVKEQEKRLKKALKEEESRSKEAVRIVNWVKQESAKMDTSSAIKNDSNDN</sequence>